<evidence type="ECO:0000313" key="10">
    <source>
        <dbReference type="Proteomes" id="UP000478417"/>
    </source>
</evidence>
<dbReference type="Pfam" id="PF04542">
    <property type="entry name" value="Sigma70_r2"/>
    <property type="match status" value="1"/>
</dbReference>
<feature type="domain" description="RNA polymerase sigma-70 region 2" evidence="7">
    <location>
        <begin position="29"/>
        <end position="95"/>
    </location>
</feature>
<gene>
    <name evidence="9" type="ORF">G0Q06_09495</name>
</gene>
<dbReference type="RefSeq" id="WP_163965011.1">
    <property type="nucleotide sequence ID" value="NZ_JAAGNX010000002.1"/>
</dbReference>
<evidence type="ECO:0000256" key="4">
    <source>
        <dbReference type="ARBA" id="ARBA00023125"/>
    </source>
</evidence>
<dbReference type="GO" id="GO:0016987">
    <property type="term" value="F:sigma factor activity"/>
    <property type="evidence" value="ECO:0007669"/>
    <property type="project" value="UniProtKB-KW"/>
</dbReference>
<dbReference type="GO" id="GO:0003677">
    <property type="term" value="F:DNA binding"/>
    <property type="evidence" value="ECO:0007669"/>
    <property type="project" value="UniProtKB-KW"/>
</dbReference>
<dbReference type="InterPro" id="IPR007627">
    <property type="entry name" value="RNA_pol_sigma70_r2"/>
</dbReference>
<dbReference type="EMBL" id="JAAGNX010000002">
    <property type="protein sequence ID" value="NDV62683.1"/>
    <property type="molecule type" value="Genomic_DNA"/>
</dbReference>
<evidence type="ECO:0000256" key="6">
    <source>
        <dbReference type="RuleBase" id="RU000716"/>
    </source>
</evidence>
<dbReference type="InterPro" id="IPR039425">
    <property type="entry name" value="RNA_pol_sigma-70-like"/>
</dbReference>
<dbReference type="SUPFAM" id="SSF88946">
    <property type="entry name" value="Sigma2 domain of RNA polymerase sigma factors"/>
    <property type="match status" value="1"/>
</dbReference>
<evidence type="ECO:0000256" key="2">
    <source>
        <dbReference type="ARBA" id="ARBA00023015"/>
    </source>
</evidence>
<name>A0A6B2M1T3_9BACT</name>
<proteinExistence type="inferred from homology"/>
<evidence type="ECO:0000259" key="7">
    <source>
        <dbReference type="Pfam" id="PF04542"/>
    </source>
</evidence>
<dbReference type="Pfam" id="PF08281">
    <property type="entry name" value="Sigma70_r4_2"/>
    <property type="match status" value="1"/>
</dbReference>
<dbReference type="SUPFAM" id="SSF88659">
    <property type="entry name" value="Sigma3 and sigma4 domains of RNA polymerase sigma factors"/>
    <property type="match status" value="1"/>
</dbReference>
<dbReference type="InterPro" id="IPR013325">
    <property type="entry name" value="RNA_pol_sigma_r2"/>
</dbReference>
<dbReference type="Gene3D" id="1.10.1740.10">
    <property type="match status" value="1"/>
</dbReference>
<dbReference type="PANTHER" id="PTHR43133">
    <property type="entry name" value="RNA POLYMERASE ECF-TYPE SIGMA FACTO"/>
    <property type="match status" value="1"/>
</dbReference>
<reference evidence="9 10" key="1">
    <citation type="submission" date="2020-02" db="EMBL/GenBank/DDBJ databases">
        <title>Albibacoteraceae fam. nov., the first described family within the subdivision 4 Verrucomicrobia.</title>
        <authorList>
            <person name="Xi F."/>
        </authorList>
    </citation>
    <scope>NUCLEOTIDE SEQUENCE [LARGE SCALE GENOMIC DNA]</scope>
    <source>
        <strain evidence="9 10">CK1056</strain>
    </source>
</reference>
<dbReference type="AlphaFoldDB" id="A0A6B2M1T3"/>
<dbReference type="CDD" id="cd06171">
    <property type="entry name" value="Sigma70_r4"/>
    <property type="match status" value="1"/>
</dbReference>
<dbReference type="Proteomes" id="UP000478417">
    <property type="component" value="Unassembled WGS sequence"/>
</dbReference>
<keyword evidence="10" id="KW-1185">Reference proteome</keyword>
<keyword evidence="5 6" id="KW-0804">Transcription</keyword>
<feature type="domain" description="RNA polymerase sigma factor 70 region 4 type 2" evidence="8">
    <location>
        <begin position="124"/>
        <end position="176"/>
    </location>
</feature>
<sequence length="184" mass="21865">MAANPPKDDPSVELMLRLRDGNEAAFDQIVERWQSSLINFFYRSLKSYEQSEDLTQMVFVRVYRAAPKYEPRAKFSTYLFQIARRLLINEYRRSQAKPLESWDPADLHAISSDREDRRYSELEEAFEQVLHKLPEKQRTAILLLKQQELSYQEIANVMEANESAVKTWIFRARQFLKQELKDLV</sequence>
<dbReference type="InterPro" id="IPR000838">
    <property type="entry name" value="RNA_pol_sigma70_ECF_CS"/>
</dbReference>
<evidence type="ECO:0000256" key="3">
    <source>
        <dbReference type="ARBA" id="ARBA00023082"/>
    </source>
</evidence>
<protein>
    <recommendedName>
        <fullName evidence="6">RNA polymerase sigma factor</fullName>
    </recommendedName>
</protein>
<dbReference type="InterPro" id="IPR013249">
    <property type="entry name" value="RNA_pol_sigma70_r4_t2"/>
</dbReference>
<organism evidence="9 10">
    <name type="scientific">Oceanipulchritudo coccoides</name>
    <dbReference type="NCBI Taxonomy" id="2706888"/>
    <lineage>
        <taxon>Bacteria</taxon>
        <taxon>Pseudomonadati</taxon>
        <taxon>Verrucomicrobiota</taxon>
        <taxon>Opitutia</taxon>
        <taxon>Puniceicoccales</taxon>
        <taxon>Oceanipulchritudinaceae</taxon>
        <taxon>Oceanipulchritudo</taxon>
    </lineage>
</organism>
<keyword evidence="4 6" id="KW-0238">DNA-binding</keyword>
<evidence type="ECO:0000313" key="9">
    <source>
        <dbReference type="EMBL" id="NDV62683.1"/>
    </source>
</evidence>
<dbReference type="InterPro" id="IPR036388">
    <property type="entry name" value="WH-like_DNA-bd_sf"/>
</dbReference>
<accession>A0A6B2M1T3</accession>
<dbReference type="PROSITE" id="PS01063">
    <property type="entry name" value="SIGMA70_ECF"/>
    <property type="match status" value="1"/>
</dbReference>
<dbReference type="GO" id="GO:0006352">
    <property type="term" value="P:DNA-templated transcription initiation"/>
    <property type="evidence" value="ECO:0007669"/>
    <property type="project" value="InterPro"/>
</dbReference>
<keyword evidence="2 6" id="KW-0805">Transcription regulation</keyword>
<dbReference type="NCBIfam" id="TIGR02937">
    <property type="entry name" value="sigma70-ECF"/>
    <property type="match status" value="1"/>
</dbReference>
<dbReference type="InterPro" id="IPR013324">
    <property type="entry name" value="RNA_pol_sigma_r3/r4-like"/>
</dbReference>
<evidence type="ECO:0000259" key="8">
    <source>
        <dbReference type="Pfam" id="PF08281"/>
    </source>
</evidence>
<dbReference type="InterPro" id="IPR014284">
    <property type="entry name" value="RNA_pol_sigma-70_dom"/>
</dbReference>
<keyword evidence="3 6" id="KW-0731">Sigma factor</keyword>
<evidence type="ECO:0000256" key="5">
    <source>
        <dbReference type="ARBA" id="ARBA00023163"/>
    </source>
</evidence>
<evidence type="ECO:0000256" key="1">
    <source>
        <dbReference type="ARBA" id="ARBA00010641"/>
    </source>
</evidence>
<comment type="similarity">
    <text evidence="1 6">Belongs to the sigma-70 factor family. ECF subfamily.</text>
</comment>
<dbReference type="Gene3D" id="1.10.10.10">
    <property type="entry name" value="Winged helix-like DNA-binding domain superfamily/Winged helix DNA-binding domain"/>
    <property type="match status" value="1"/>
</dbReference>
<comment type="caution">
    <text evidence="9">The sequence shown here is derived from an EMBL/GenBank/DDBJ whole genome shotgun (WGS) entry which is preliminary data.</text>
</comment>
<dbReference type="PANTHER" id="PTHR43133:SF8">
    <property type="entry name" value="RNA POLYMERASE SIGMA FACTOR HI_1459-RELATED"/>
    <property type="match status" value="1"/>
</dbReference>